<dbReference type="EMBL" id="MU274936">
    <property type="protein sequence ID" value="KAI0084976.1"/>
    <property type="molecule type" value="Genomic_DNA"/>
</dbReference>
<comment type="caution">
    <text evidence="1">The sequence shown here is derived from an EMBL/GenBank/DDBJ whole genome shotgun (WGS) entry which is preliminary data.</text>
</comment>
<evidence type="ECO:0000313" key="1">
    <source>
        <dbReference type="EMBL" id="KAI0084976.1"/>
    </source>
</evidence>
<sequence length="115" mass="12526">MDQGGTPASVFLPTADASANKRKFATDIENEWRAGHHKHQRPHPTTSIFLYSSPPSLTEYLDDERGLAQTYSGITANRSDHPSPCRAAFQPVFSLIGDSSTTETWSIRACGCGCP</sequence>
<dbReference type="Proteomes" id="UP001055072">
    <property type="component" value="Unassembled WGS sequence"/>
</dbReference>
<gene>
    <name evidence="1" type="ORF">BDY19DRAFT_968331</name>
</gene>
<name>A0ACB8TSM0_9APHY</name>
<proteinExistence type="predicted"/>
<keyword evidence="2" id="KW-1185">Reference proteome</keyword>
<protein>
    <submittedName>
        <fullName evidence="1">Uncharacterized protein</fullName>
    </submittedName>
</protein>
<evidence type="ECO:0000313" key="2">
    <source>
        <dbReference type="Proteomes" id="UP001055072"/>
    </source>
</evidence>
<organism evidence="1 2">
    <name type="scientific">Irpex rosettiformis</name>
    <dbReference type="NCBI Taxonomy" id="378272"/>
    <lineage>
        <taxon>Eukaryota</taxon>
        <taxon>Fungi</taxon>
        <taxon>Dikarya</taxon>
        <taxon>Basidiomycota</taxon>
        <taxon>Agaricomycotina</taxon>
        <taxon>Agaricomycetes</taxon>
        <taxon>Polyporales</taxon>
        <taxon>Irpicaceae</taxon>
        <taxon>Irpex</taxon>
    </lineage>
</organism>
<reference evidence="1" key="1">
    <citation type="journal article" date="2021" name="Environ. Microbiol.">
        <title>Gene family expansions and transcriptome signatures uncover fungal adaptations to wood decay.</title>
        <authorList>
            <person name="Hage H."/>
            <person name="Miyauchi S."/>
            <person name="Viragh M."/>
            <person name="Drula E."/>
            <person name="Min B."/>
            <person name="Chaduli D."/>
            <person name="Navarro D."/>
            <person name="Favel A."/>
            <person name="Norest M."/>
            <person name="Lesage-Meessen L."/>
            <person name="Balint B."/>
            <person name="Merenyi Z."/>
            <person name="de Eugenio L."/>
            <person name="Morin E."/>
            <person name="Martinez A.T."/>
            <person name="Baldrian P."/>
            <person name="Stursova M."/>
            <person name="Martinez M.J."/>
            <person name="Novotny C."/>
            <person name="Magnuson J.K."/>
            <person name="Spatafora J.W."/>
            <person name="Maurice S."/>
            <person name="Pangilinan J."/>
            <person name="Andreopoulos W."/>
            <person name="LaButti K."/>
            <person name="Hundley H."/>
            <person name="Na H."/>
            <person name="Kuo A."/>
            <person name="Barry K."/>
            <person name="Lipzen A."/>
            <person name="Henrissat B."/>
            <person name="Riley R."/>
            <person name="Ahrendt S."/>
            <person name="Nagy L.G."/>
            <person name="Grigoriev I.V."/>
            <person name="Martin F."/>
            <person name="Rosso M.N."/>
        </authorList>
    </citation>
    <scope>NUCLEOTIDE SEQUENCE</scope>
    <source>
        <strain evidence="1">CBS 384.51</strain>
    </source>
</reference>
<accession>A0ACB8TSM0</accession>